<gene>
    <name evidence="10" type="ORF">CK820_G0019934</name>
</gene>
<feature type="binding site" evidence="7">
    <location>
        <position position="145"/>
    </location>
    <ligand>
        <name>Mg(2+)</name>
        <dbReference type="ChEBI" id="CHEBI:18420"/>
    </ligand>
</feature>
<sequence length="197" mass="21617">QLFSRSCPRVLPSQPSTAMAAYGQTQYSAGIQQATAYTAYPPPAQAYGIPSYSIKTEDSLNHSPGQSGFLSYGSSFSTPPTGQSPYTYQMHGEYNAHNGPSTPAKEGDTDRPHRASDGKLRGRSKRSSDPSPAGDNEIERVFVWDLDETIIIFHSLLTGTFASRYGKDTTTSVRIGLMMEEMIFNLADTHLFFNDLE</sequence>
<name>A0A2J8MJM1_PANTR</name>
<evidence type="ECO:0000313" key="10">
    <source>
        <dbReference type="EMBL" id="PNI59722.1"/>
    </source>
</evidence>
<feature type="compositionally biased region" description="Basic and acidic residues" evidence="9">
    <location>
        <begin position="105"/>
        <end position="120"/>
    </location>
</feature>
<feature type="active site" description="Nucleophile" evidence="6">
    <location>
        <position position="145"/>
    </location>
</feature>
<keyword evidence="7 8" id="KW-0479">Metal-binding</keyword>
<evidence type="ECO:0000313" key="11">
    <source>
        <dbReference type="Proteomes" id="UP000236370"/>
    </source>
</evidence>
<keyword evidence="8" id="KW-0805">Transcription regulation</keyword>
<comment type="cofactor">
    <cofactor evidence="7 8">
        <name>Mg(2+)</name>
        <dbReference type="ChEBI" id="CHEBI:18420"/>
    </cofactor>
    <text evidence="7 8">Binds 1 Mg(2+) ion per subunit.</text>
</comment>
<evidence type="ECO:0000256" key="8">
    <source>
        <dbReference type="RuleBase" id="RU362036"/>
    </source>
</evidence>
<feature type="compositionally biased region" description="Polar residues" evidence="9">
    <location>
        <begin position="71"/>
        <end position="87"/>
    </location>
</feature>
<dbReference type="PANTHER" id="PTHR10190:SF7">
    <property type="entry name" value="EYES ABSENT HOMOLOG 2"/>
    <property type="match status" value="1"/>
</dbReference>
<feature type="active site" description="Proton donor" evidence="6">
    <location>
        <position position="147"/>
    </location>
</feature>
<comment type="similarity">
    <text evidence="1 8">Belongs to the HAD-like hydrolase superfamily. EYA family.</text>
</comment>
<dbReference type="EC" id="3.1.3.48" evidence="8"/>
<evidence type="ECO:0000256" key="1">
    <source>
        <dbReference type="ARBA" id="ARBA00010501"/>
    </source>
</evidence>
<keyword evidence="2 8" id="KW-0378">Hydrolase</keyword>
<evidence type="ECO:0000256" key="5">
    <source>
        <dbReference type="ARBA" id="ARBA00051722"/>
    </source>
</evidence>
<evidence type="ECO:0000256" key="6">
    <source>
        <dbReference type="PIRSR" id="PIRSR628472-1"/>
    </source>
</evidence>
<evidence type="ECO:0000256" key="3">
    <source>
        <dbReference type="ARBA" id="ARBA00022842"/>
    </source>
</evidence>
<comment type="catalytic activity">
    <reaction evidence="5 8">
        <text>O-phospho-L-tyrosyl-[protein] + H2O = L-tyrosyl-[protein] + phosphate</text>
        <dbReference type="Rhea" id="RHEA:10684"/>
        <dbReference type="Rhea" id="RHEA-COMP:10136"/>
        <dbReference type="Rhea" id="RHEA-COMP:20101"/>
        <dbReference type="ChEBI" id="CHEBI:15377"/>
        <dbReference type="ChEBI" id="CHEBI:43474"/>
        <dbReference type="ChEBI" id="CHEBI:46858"/>
        <dbReference type="ChEBI" id="CHEBI:61978"/>
        <dbReference type="EC" id="3.1.3.48"/>
    </reaction>
</comment>
<dbReference type="AlphaFoldDB" id="A0A2J8MJM1"/>
<comment type="caution">
    <text evidence="10">The sequence shown here is derived from an EMBL/GenBank/DDBJ whole genome shotgun (WGS) entry which is preliminary data.</text>
</comment>
<evidence type="ECO:0000256" key="2">
    <source>
        <dbReference type="ARBA" id="ARBA00022801"/>
    </source>
</evidence>
<dbReference type="EMBL" id="NBAG03000253">
    <property type="protein sequence ID" value="PNI59722.1"/>
    <property type="molecule type" value="Genomic_DNA"/>
</dbReference>
<feature type="binding site" evidence="7">
    <location>
        <position position="147"/>
    </location>
    <ligand>
        <name>Mg(2+)</name>
        <dbReference type="ChEBI" id="CHEBI:18420"/>
    </ligand>
</feature>
<feature type="non-terminal residue" evidence="10">
    <location>
        <position position="1"/>
    </location>
</feature>
<dbReference type="Gene3D" id="3.40.50.12350">
    <property type="match status" value="1"/>
</dbReference>
<dbReference type="Proteomes" id="UP000236370">
    <property type="component" value="Unassembled WGS sequence"/>
</dbReference>
<feature type="region of interest" description="Disordered" evidence="9">
    <location>
        <begin position="71"/>
        <end position="134"/>
    </location>
</feature>
<evidence type="ECO:0000256" key="9">
    <source>
        <dbReference type="SAM" id="MobiDB-lite"/>
    </source>
</evidence>
<dbReference type="GO" id="GO:0004725">
    <property type="term" value="F:protein tyrosine phosphatase activity"/>
    <property type="evidence" value="ECO:0007669"/>
    <property type="project" value="UniProtKB-EC"/>
</dbReference>
<organism evidence="10 11">
    <name type="scientific">Pan troglodytes</name>
    <name type="common">Chimpanzee</name>
    <dbReference type="NCBI Taxonomy" id="9598"/>
    <lineage>
        <taxon>Eukaryota</taxon>
        <taxon>Metazoa</taxon>
        <taxon>Chordata</taxon>
        <taxon>Craniata</taxon>
        <taxon>Vertebrata</taxon>
        <taxon>Euteleostomi</taxon>
        <taxon>Mammalia</taxon>
        <taxon>Eutheria</taxon>
        <taxon>Euarchontoglires</taxon>
        <taxon>Primates</taxon>
        <taxon>Haplorrhini</taxon>
        <taxon>Catarrhini</taxon>
        <taxon>Hominidae</taxon>
        <taxon>Pan</taxon>
    </lineage>
</organism>
<dbReference type="GO" id="GO:0046872">
    <property type="term" value="F:metal ion binding"/>
    <property type="evidence" value="ECO:0007669"/>
    <property type="project" value="UniProtKB-KW"/>
</dbReference>
<evidence type="ECO:0000256" key="4">
    <source>
        <dbReference type="ARBA" id="ARBA00022912"/>
    </source>
</evidence>
<accession>A0A2J8MJM1</accession>
<feature type="non-terminal residue" evidence="10">
    <location>
        <position position="197"/>
    </location>
</feature>
<proteinExistence type="inferred from homology"/>
<dbReference type="InterPro" id="IPR028472">
    <property type="entry name" value="EYA"/>
</dbReference>
<evidence type="ECO:0000256" key="7">
    <source>
        <dbReference type="PIRSR" id="PIRSR628472-2"/>
    </source>
</evidence>
<keyword evidence="4 8" id="KW-0904">Protein phosphatase</keyword>
<dbReference type="InterPro" id="IPR038102">
    <property type="entry name" value="EYA_dom_sf"/>
</dbReference>
<reference evidence="10 11" key="1">
    <citation type="submission" date="2017-12" db="EMBL/GenBank/DDBJ databases">
        <title>High-resolution comparative analysis of great ape genomes.</title>
        <authorList>
            <person name="Pollen A."/>
            <person name="Hastie A."/>
            <person name="Hormozdiari F."/>
            <person name="Dougherty M."/>
            <person name="Liu R."/>
            <person name="Chaisson M."/>
            <person name="Hoppe E."/>
            <person name="Hill C."/>
            <person name="Pang A."/>
            <person name="Hillier L."/>
            <person name="Baker C."/>
            <person name="Armstrong J."/>
            <person name="Shendure J."/>
            <person name="Paten B."/>
            <person name="Wilson R."/>
            <person name="Chao H."/>
            <person name="Schneider V."/>
            <person name="Ventura M."/>
            <person name="Kronenberg Z."/>
            <person name="Murali S."/>
            <person name="Gordon D."/>
            <person name="Cantsilieris S."/>
            <person name="Munson K."/>
            <person name="Nelson B."/>
            <person name="Raja A."/>
            <person name="Underwood J."/>
            <person name="Diekhans M."/>
            <person name="Fiddes I."/>
            <person name="Haussler D."/>
            <person name="Eichler E."/>
        </authorList>
    </citation>
    <scope>NUCLEOTIDE SEQUENCE [LARGE SCALE GENOMIC DNA]</scope>
    <source>
        <strain evidence="10">Yerkes chimp pedigree #C0471</strain>
    </source>
</reference>
<keyword evidence="3 7" id="KW-0460">Magnesium</keyword>
<keyword evidence="8" id="KW-0804">Transcription</keyword>
<protein>
    <recommendedName>
        <fullName evidence="8">Eyes absent homolog</fullName>
        <ecNumber evidence="8">3.1.3.48</ecNumber>
    </recommendedName>
</protein>
<dbReference type="PANTHER" id="PTHR10190">
    <property type="entry name" value="EYES ABSENT"/>
    <property type="match status" value="1"/>
</dbReference>